<evidence type="ECO:0000256" key="1">
    <source>
        <dbReference type="ARBA" id="ARBA00022553"/>
    </source>
</evidence>
<dbReference type="CDD" id="cd06170">
    <property type="entry name" value="LuxR_C_like"/>
    <property type="match status" value="1"/>
</dbReference>
<gene>
    <name evidence="9" type="ORF">SAMN05216246_1233</name>
</gene>
<keyword evidence="1 5" id="KW-0597">Phosphoprotein</keyword>
<evidence type="ECO:0000256" key="4">
    <source>
        <dbReference type="ARBA" id="ARBA00023163"/>
    </source>
</evidence>
<comment type="caution">
    <text evidence="9">The sequence shown here is derived from an EMBL/GenBank/DDBJ whole genome shotgun (WGS) entry which is preliminary data.</text>
</comment>
<keyword evidence="10" id="KW-1185">Reference proteome</keyword>
<dbReference type="PROSITE" id="PS00622">
    <property type="entry name" value="HTH_LUXR_1"/>
    <property type="match status" value="1"/>
</dbReference>
<proteinExistence type="predicted"/>
<dbReference type="InterPro" id="IPR001789">
    <property type="entry name" value="Sig_transdc_resp-reg_receiver"/>
</dbReference>
<keyword evidence="2" id="KW-0805">Transcription regulation</keyword>
<feature type="domain" description="HTH luxR-type" evidence="7">
    <location>
        <begin position="184"/>
        <end position="249"/>
    </location>
</feature>
<dbReference type="InterPro" id="IPR058245">
    <property type="entry name" value="NreC/VraR/RcsB-like_REC"/>
</dbReference>
<evidence type="ECO:0000259" key="7">
    <source>
        <dbReference type="PROSITE" id="PS50043"/>
    </source>
</evidence>
<dbReference type="Pfam" id="PF00196">
    <property type="entry name" value="GerE"/>
    <property type="match status" value="1"/>
</dbReference>
<dbReference type="InterPro" id="IPR011006">
    <property type="entry name" value="CheY-like_superfamily"/>
</dbReference>
<feature type="region of interest" description="Disordered" evidence="6">
    <location>
        <begin position="149"/>
        <end position="186"/>
    </location>
</feature>
<dbReference type="GO" id="GO:0003677">
    <property type="term" value="F:DNA binding"/>
    <property type="evidence" value="ECO:0007669"/>
    <property type="project" value="UniProtKB-KW"/>
</dbReference>
<dbReference type="PANTHER" id="PTHR43214">
    <property type="entry name" value="TWO-COMPONENT RESPONSE REGULATOR"/>
    <property type="match status" value="1"/>
</dbReference>
<dbReference type="SMART" id="SM00421">
    <property type="entry name" value="HTH_LUXR"/>
    <property type="match status" value="1"/>
</dbReference>
<evidence type="ECO:0000313" key="9">
    <source>
        <dbReference type="EMBL" id="SHJ31119.1"/>
    </source>
</evidence>
<keyword evidence="3 9" id="KW-0238">DNA-binding</keyword>
<evidence type="ECO:0000256" key="2">
    <source>
        <dbReference type="ARBA" id="ARBA00023015"/>
    </source>
</evidence>
<dbReference type="CDD" id="cd17535">
    <property type="entry name" value="REC_NarL-like"/>
    <property type="match status" value="1"/>
</dbReference>
<accession>A0ABY1IKK1</accession>
<dbReference type="Pfam" id="PF00072">
    <property type="entry name" value="Response_reg"/>
    <property type="match status" value="1"/>
</dbReference>
<evidence type="ECO:0000256" key="6">
    <source>
        <dbReference type="SAM" id="MobiDB-lite"/>
    </source>
</evidence>
<reference evidence="9 10" key="1">
    <citation type="submission" date="2016-11" db="EMBL/GenBank/DDBJ databases">
        <authorList>
            <person name="Varghese N."/>
            <person name="Submissions S."/>
        </authorList>
    </citation>
    <scope>NUCLEOTIDE SEQUENCE [LARGE SCALE GENOMIC DNA]</scope>
    <source>
        <strain evidence="9 10">PA</strain>
    </source>
</reference>
<dbReference type="SMART" id="SM00448">
    <property type="entry name" value="REC"/>
    <property type="match status" value="1"/>
</dbReference>
<evidence type="ECO:0000313" key="10">
    <source>
        <dbReference type="Proteomes" id="UP000184390"/>
    </source>
</evidence>
<feature type="modified residue" description="4-aspartylphosphate" evidence="5">
    <location>
        <position position="64"/>
    </location>
</feature>
<dbReference type="Proteomes" id="UP000184390">
    <property type="component" value="Unassembled WGS sequence"/>
</dbReference>
<dbReference type="PRINTS" id="PR00038">
    <property type="entry name" value="HTHLUXR"/>
</dbReference>
<dbReference type="SUPFAM" id="SSF46894">
    <property type="entry name" value="C-terminal effector domain of the bipartite response regulators"/>
    <property type="match status" value="1"/>
</dbReference>
<feature type="domain" description="Response regulatory" evidence="8">
    <location>
        <begin position="10"/>
        <end position="131"/>
    </location>
</feature>
<dbReference type="EMBL" id="FQYL01000023">
    <property type="protein sequence ID" value="SHJ31119.1"/>
    <property type="molecule type" value="Genomic_DNA"/>
</dbReference>
<keyword evidence="4" id="KW-0804">Transcription</keyword>
<dbReference type="PANTHER" id="PTHR43214:SF24">
    <property type="entry name" value="TRANSCRIPTIONAL REGULATORY PROTEIN NARL-RELATED"/>
    <property type="match status" value="1"/>
</dbReference>
<dbReference type="InterPro" id="IPR039420">
    <property type="entry name" value="WalR-like"/>
</dbReference>
<dbReference type="SUPFAM" id="SSF52172">
    <property type="entry name" value="CheY-like"/>
    <property type="match status" value="1"/>
</dbReference>
<evidence type="ECO:0000259" key="8">
    <source>
        <dbReference type="PROSITE" id="PS50110"/>
    </source>
</evidence>
<dbReference type="PROSITE" id="PS50110">
    <property type="entry name" value="RESPONSE_REGULATORY"/>
    <property type="match status" value="1"/>
</dbReference>
<name>A0ABY1IKK1_9ACTO</name>
<evidence type="ECO:0000256" key="3">
    <source>
        <dbReference type="ARBA" id="ARBA00023125"/>
    </source>
</evidence>
<dbReference type="RefSeq" id="WP_073454601.1">
    <property type="nucleotide sequence ID" value="NZ_BDIO01000006.1"/>
</dbReference>
<sequence>MTQEPTPRLRAVVVDDQALLVSAFTLLLDAQEDIEVVGSAPDGRAALDLLGTLAPDRVDVVLMDLRMPVLDGVAAIAAMRAAPDLRQIPALVLTTFDDEDLVMAALRTGARGFLLKDAAPQVLLEAVRTVAAGGSWLDPAVTPTVLAHLEQPGPDVPTPQPVSSGGRAPQPGAGPHDPAASDTGEGLYEPLTRREAQVLELVCQGLSNARIGEHLHLAESTVKTHVKSLLGKTGTTNRVELIVHAFHHGLERT</sequence>
<dbReference type="PROSITE" id="PS50043">
    <property type="entry name" value="HTH_LUXR_2"/>
    <property type="match status" value="1"/>
</dbReference>
<evidence type="ECO:0000256" key="5">
    <source>
        <dbReference type="PROSITE-ProRule" id="PRU00169"/>
    </source>
</evidence>
<dbReference type="Gene3D" id="3.40.50.2300">
    <property type="match status" value="1"/>
</dbReference>
<protein>
    <submittedName>
        <fullName evidence="9">DNA-binding response regulator, NarL/FixJ family, contains REC and HTH domains</fullName>
    </submittedName>
</protein>
<dbReference type="InterPro" id="IPR000792">
    <property type="entry name" value="Tscrpt_reg_LuxR_C"/>
</dbReference>
<dbReference type="InterPro" id="IPR016032">
    <property type="entry name" value="Sig_transdc_resp-reg_C-effctor"/>
</dbReference>
<organism evidence="9 10">
    <name type="scientific">Actinomyces denticolens</name>
    <dbReference type="NCBI Taxonomy" id="52767"/>
    <lineage>
        <taxon>Bacteria</taxon>
        <taxon>Bacillati</taxon>
        <taxon>Actinomycetota</taxon>
        <taxon>Actinomycetes</taxon>
        <taxon>Actinomycetales</taxon>
        <taxon>Actinomycetaceae</taxon>
        <taxon>Actinomyces</taxon>
    </lineage>
</organism>